<protein>
    <submittedName>
        <fullName evidence="5">Muscleblind-like protein 3</fullName>
    </submittedName>
</protein>
<dbReference type="EMBL" id="UYSU01036502">
    <property type="protein sequence ID" value="VDL97788.1"/>
    <property type="molecule type" value="Genomic_DNA"/>
</dbReference>
<evidence type="ECO:0000313" key="4">
    <source>
        <dbReference type="Proteomes" id="UP000275846"/>
    </source>
</evidence>
<organism evidence="5">
    <name type="scientific">Schistocephalus solidus</name>
    <name type="common">Tapeworm</name>
    <dbReference type="NCBI Taxonomy" id="70667"/>
    <lineage>
        <taxon>Eukaryota</taxon>
        <taxon>Metazoa</taxon>
        <taxon>Spiralia</taxon>
        <taxon>Lophotrochozoa</taxon>
        <taxon>Platyhelminthes</taxon>
        <taxon>Cestoda</taxon>
        <taxon>Eucestoda</taxon>
        <taxon>Diphyllobothriidea</taxon>
        <taxon>Diphyllobothriidae</taxon>
        <taxon>Schistocephalus</taxon>
    </lineage>
</organism>
<feature type="region of interest" description="Disordered" evidence="1">
    <location>
        <begin position="379"/>
        <end position="401"/>
    </location>
</feature>
<sequence length="401" mass="44030">MEMDETKTKPMSEVKATTADSANVSFSSLTDSNCNSQSSSPPPKKSPRISMSGEVRQLVGELTKKRQDWCRWPVCPEYIRTGVCSAMPEEKNGCVVGCQLAHLKPEDAVSVTSQGFARVCFDSMGLLQTLCSRPNCNYFHPPKHIRDQIIARRHAQYLREKQTREADEFLAAHPFSLLLPPTQTPRLPPNQENLFPHVHRLREANGLQLANSSWGFGNLLPFQATLASNMMQAHLGQMTPPTASIALVPPTCQPHSSHIALNTVADLTLPVNFPSLPGCEQFSACGLGALDLQGLYTNQFFQPTQLLQPPHVWSEATPKVTAPGTDATCYPPTDLLTLLNWLTLSQSLMTPASPQPLPPNAFQFPIPPLLHTTAAVTLPSPSTQQQQQNPQCFPTFHPSPT</sequence>
<proteinExistence type="predicted"/>
<name>A0A183T4K5_SCHSO</name>
<evidence type="ECO:0000256" key="1">
    <source>
        <dbReference type="SAM" id="MobiDB-lite"/>
    </source>
</evidence>
<evidence type="ECO:0000313" key="3">
    <source>
        <dbReference type="EMBL" id="VDL97788.1"/>
    </source>
</evidence>
<gene>
    <name evidence="3" type="ORF">SSLN_LOCUS11403</name>
</gene>
<feature type="region of interest" description="Disordered" evidence="1">
    <location>
        <begin position="1"/>
        <end position="52"/>
    </location>
</feature>
<accession>A0A183T4K5</accession>
<dbReference type="AlphaFoldDB" id="A0A183T4K5"/>
<dbReference type="Proteomes" id="UP000275846">
    <property type="component" value="Unassembled WGS sequence"/>
</dbReference>
<keyword evidence="4" id="KW-1185">Reference proteome</keyword>
<dbReference type="WBParaSite" id="SSLN_0001184101-mRNA-1">
    <property type="protein sequence ID" value="SSLN_0001184101-mRNA-1"/>
    <property type="gene ID" value="SSLN_0001184101"/>
</dbReference>
<reference evidence="5" key="1">
    <citation type="submission" date="2016-06" db="UniProtKB">
        <authorList>
            <consortium name="WormBaseParasite"/>
        </authorList>
    </citation>
    <scope>IDENTIFICATION</scope>
</reference>
<evidence type="ECO:0000313" key="5">
    <source>
        <dbReference type="WBParaSite" id="SSLN_0001184101-mRNA-1"/>
    </source>
</evidence>
<reference evidence="3 4" key="2">
    <citation type="submission" date="2018-11" db="EMBL/GenBank/DDBJ databases">
        <authorList>
            <consortium name="Pathogen Informatics"/>
        </authorList>
    </citation>
    <scope>NUCLEOTIDE SEQUENCE [LARGE SCALE GENOMIC DNA]</scope>
    <source>
        <strain evidence="3 4">NST_G2</strain>
    </source>
</reference>
<dbReference type="InterPro" id="IPR054429">
    <property type="entry name" value="Znf-CCCH_Muscleblind-like"/>
</dbReference>
<feature type="compositionally biased region" description="Basic and acidic residues" evidence="1">
    <location>
        <begin position="1"/>
        <end position="12"/>
    </location>
</feature>
<feature type="domain" description="Muscleblind-like CCCH zinc finger" evidence="2">
    <location>
        <begin position="117"/>
        <end position="154"/>
    </location>
</feature>
<dbReference type="Pfam" id="PF22628">
    <property type="entry name" value="zf-CCCH_10"/>
    <property type="match status" value="1"/>
</dbReference>
<dbReference type="Gene3D" id="3.30.1370.210">
    <property type="match status" value="1"/>
</dbReference>
<evidence type="ECO:0000259" key="2">
    <source>
        <dbReference type="Pfam" id="PF22628"/>
    </source>
</evidence>
<dbReference type="OrthoDB" id="6252503at2759"/>
<feature type="compositionally biased region" description="Low complexity" evidence="1">
    <location>
        <begin position="27"/>
        <end position="39"/>
    </location>
</feature>